<organism evidence="1 2">
    <name type="scientific">Pleurodeles waltl</name>
    <name type="common">Iberian ribbed newt</name>
    <dbReference type="NCBI Taxonomy" id="8319"/>
    <lineage>
        <taxon>Eukaryota</taxon>
        <taxon>Metazoa</taxon>
        <taxon>Chordata</taxon>
        <taxon>Craniata</taxon>
        <taxon>Vertebrata</taxon>
        <taxon>Euteleostomi</taxon>
        <taxon>Amphibia</taxon>
        <taxon>Batrachia</taxon>
        <taxon>Caudata</taxon>
        <taxon>Salamandroidea</taxon>
        <taxon>Salamandridae</taxon>
        <taxon>Pleurodelinae</taxon>
        <taxon>Pleurodeles</taxon>
    </lineage>
</organism>
<protein>
    <submittedName>
        <fullName evidence="1">Uncharacterized protein</fullName>
    </submittedName>
</protein>
<accession>A0AAV7N6Q0</accession>
<proteinExistence type="predicted"/>
<gene>
    <name evidence="1" type="ORF">NDU88_007726</name>
</gene>
<dbReference type="AlphaFoldDB" id="A0AAV7N6Q0"/>
<keyword evidence="2" id="KW-1185">Reference proteome</keyword>
<evidence type="ECO:0000313" key="2">
    <source>
        <dbReference type="Proteomes" id="UP001066276"/>
    </source>
</evidence>
<name>A0AAV7N6Q0_PLEWA</name>
<evidence type="ECO:0000313" key="1">
    <source>
        <dbReference type="EMBL" id="KAJ1110374.1"/>
    </source>
</evidence>
<reference evidence="1" key="1">
    <citation type="journal article" date="2022" name="bioRxiv">
        <title>Sequencing and chromosome-scale assembly of the giantPleurodeles waltlgenome.</title>
        <authorList>
            <person name="Brown T."/>
            <person name="Elewa A."/>
            <person name="Iarovenko S."/>
            <person name="Subramanian E."/>
            <person name="Araus A.J."/>
            <person name="Petzold A."/>
            <person name="Susuki M."/>
            <person name="Suzuki K.-i.T."/>
            <person name="Hayashi T."/>
            <person name="Toyoda A."/>
            <person name="Oliveira C."/>
            <person name="Osipova E."/>
            <person name="Leigh N.D."/>
            <person name="Simon A."/>
            <person name="Yun M.H."/>
        </authorList>
    </citation>
    <scope>NUCLEOTIDE SEQUENCE</scope>
    <source>
        <strain evidence="1">20211129_DDA</strain>
        <tissue evidence="1">Liver</tissue>
    </source>
</reference>
<dbReference type="EMBL" id="JANPWB010000013">
    <property type="protein sequence ID" value="KAJ1110374.1"/>
    <property type="molecule type" value="Genomic_DNA"/>
</dbReference>
<dbReference type="Proteomes" id="UP001066276">
    <property type="component" value="Chromosome 9"/>
</dbReference>
<comment type="caution">
    <text evidence="1">The sequence shown here is derived from an EMBL/GenBank/DDBJ whole genome shotgun (WGS) entry which is preliminary data.</text>
</comment>
<sequence length="78" mass="8334">MDYVSGDKALSVNKAPTLDSSPALGQAQRESKAVAVELAPTEDTLVAVHRALVGEKDIALNKALPVYQTLVVDRVRCE</sequence>